<organism evidence="2 3">
    <name type="scientific">Chitinophaga sancti</name>
    <dbReference type="NCBI Taxonomy" id="1004"/>
    <lineage>
        <taxon>Bacteria</taxon>
        <taxon>Pseudomonadati</taxon>
        <taxon>Bacteroidota</taxon>
        <taxon>Chitinophagia</taxon>
        <taxon>Chitinophagales</taxon>
        <taxon>Chitinophagaceae</taxon>
        <taxon>Chitinophaga</taxon>
    </lineage>
</organism>
<gene>
    <name evidence="2" type="ORF">SAMN05661012_05100</name>
</gene>
<evidence type="ECO:0000313" key="3">
    <source>
        <dbReference type="Proteomes" id="UP000183788"/>
    </source>
</evidence>
<feature type="region of interest" description="Disordered" evidence="1">
    <location>
        <begin position="1"/>
        <end position="25"/>
    </location>
</feature>
<proteinExistence type="predicted"/>
<reference evidence="2 3" key="1">
    <citation type="submission" date="2016-11" db="EMBL/GenBank/DDBJ databases">
        <authorList>
            <person name="Jaros S."/>
            <person name="Januszkiewicz K."/>
            <person name="Wedrychowicz H."/>
        </authorList>
    </citation>
    <scope>NUCLEOTIDE SEQUENCE [LARGE SCALE GENOMIC DNA]</scope>
    <source>
        <strain evidence="2 3">DSM 784</strain>
    </source>
</reference>
<evidence type="ECO:0000256" key="1">
    <source>
        <dbReference type="SAM" id="MobiDB-lite"/>
    </source>
</evidence>
<dbReference type="AlphaFoldDB" id="A0A1K1SB27"/>
<protein>
    <submittedName>
        <fullName evidence="2">Uncharacterized protein</fullName>
    </submittedName>
</protein>
<name>A0A1K1SB27_9BACT</name>
<accession>A0A1K1SB27</accession>
<feature type="compositionally biased region" description="Basic and acidic residues" evidence="1">
    <location>
        <begin position="1"/>
        <end position="12"/>
    </location>
</feature>
<evidence type="ECO:0000313" key="2">
    <source>
        <dbReference type="EMBL" id="SFW81576.1"/>
    </source>
</evidence>
<dbReference type="Proteomes" id="UP000183788">
    <property type="component" value="Unassembled WGS sequence"/>
</dbReference>
<sequence>MVEKVLKSREFPPPKPTPSKKEKPVIAKITGFPEVHFPEY</sequence>
<dbReference type="EMBL" id="FPIZ01000020">
    <property type="protein sequence ID" value="SFW81576.1"/>
    <property type="molecule type" value="Genomic_DNA"/>
</dbReference>